<keyword evidence="7" id="KW-0805">Transcription regulation</keyword>
<dbReference type="CDD" id="cd21996">
    <property type="entry name" value="HMG-box_TCF7-like"/>
    <property type="match status" value="1"/>
</dbReference>
<dbReference type="Ensembl" id="ENSTNIT00000000408.1">
    <property type="protein sequence ID" value="ENSTNIP00000001753.1"/>
    <property type="gene ID" value="ENSTNIG00000018022.1"/>
</dbReference>
<keyword evidence="11 13" id="KW-0539">Nucleus</keyword>
<comment type="subcellular location">
    <subcellularLocation>
        <location evidence="1">Nucleus</location>
    </subcellularLocation>
</comment>
<evidence type="ECO:0000256" key="9">
    <source>
        <dbReference type="ARBA" id="ARBA00023159"/>
    </source>
</evidence>
<dbReference type="AlphaFoldDB" id="H3C0I7"/>
<feature type="compositionally biased region" description="Gly residues" evidence="14">
    <location>
        <begin position="1"/>
        <end position="10"/>
    </location>
</feature>
<dbReference type="GO" id="GO:0030154">
    <property type="term" value="P:cell differentiation"/>
    <property type="evidence" value="ECO:0007669"/>
    <property type="project" value="UniProtKB-ARBA"/>
</dbReference>
<evidence type="ECO:0000313" key="16">
    <source>
        <dbReference type="Ensembl" id="ENSTNIP00000001753.1"/>
    </source>
</evidence>
<evidence type="ECO:0000256" key="14">
    <source>
        <dbReference type="SAM" id="MobiDB-lite"/>
    </source>
</evidence>
<dbReference type="Pfam" id="PF08347">
    <property type="entry name" value="CTNNB1_binding"/>
    <property type="match status" value="1"/>
</dbReference>
<evidence type="ECO:0000256" key="3">
    <source>
        <dbReference type="ARBA" id="ARBA00022499"/>
    </source>
</evidence>
<dbReference type="InterPro" id="IPR013558">
    <property type="entry name" value="CTNNB1-bd_N"/>
</dbReference>
<protein>
    <recommendedName>
        <fullName evidence="12">Lymphoid enhancer-binding factor 1</fullName>
    </recommendedName>
</protein>
<keyword evidence="9" id="KW-0010">Activator</keyword>
<name>H3C0I7_TETNG</name>
<feature type="domain" description="HMG box" evidence="15">
    <location>
        <begin position="256"/>
        <end position="324"/>
    </location>
</feature>
<feature type="region of interest" description="Disordered" evidence="14">
    <location>
        <begin position="1"/>
        <end position="66"/>
    </location>
</feature>
<dbReference type="GO" id="GO:0060429">
    <property type="term" value="P:epithelium development"/>
    <property type="evidence" value="ECO:0007669"/>
    <property type="project" value="UniProtKB-ARBA"/>
</dbReference>
<dbReference type="GO" id="GO:0060070">
    <property type="term" value="P:canonical Wnt signaling pathway"/>
    <property type="evidence" value="ECO:0007669"/>
    <property type="project" value="TreeGrafter"/>
</dbReference>
<evidence type="ECO:0000256" key="6">
    <source>
        <dbReference type="ARBA" id="ARBA00022843"/>
    </source>
</evidence>
<dbReference type="FunFam" id="4.10.900.10:FF:000004">
    <property type="entry name" value="lymphoid enhancer-binding factor 1 isoform X2"/>
    <property type="match status" value="1"/>
</dbReference>
<evidence type="ECO:0000259" key="15">
    <source>
        <dbReference type="PROSITE" id="PS50118"/>
    </source>
</evidence>
<feature type="region of interest" description="Disordered" evidence="14">
    <location>
        <begin position="145"/>
        <end position="186"/>
    </location>
</feature>
<dbReference type="Gene3D" id="4.10.900.10">
    <property type="entry name" value="TCF3-CBD (Catenin binding domain)"/>
    <property type="match status" value="1"/>
</dbReference>
<dbReference type="GO" id="GO:0000785">
    <property type="term" value="C:chromatin"/>
    <property type="evidence" value="ECO:0007669"/>
    <property type="project" value="TreeGrafter"/>
</dbReference>
<keyword evidence="17" id="KW-1185">Reference proteome</keyword>
<dbReference type="FunFam" id="1.10.30.10:FF:000001">
    <property type="entry name" value="transcription factor 7 isoform X2"/>
    <property type="match status" value="1"/>
</dbReference>
<reference evidence="16" key="2">
    <citation type="submission" date="2025-08" db="UniProtKB">
        <authorList>
            <consortium name="Ensembl"/>
        </authorList>
    </citation>
    <scope>IDENTIFICATION</scope>
</reference>
<dbReference type="PANTHER" id="PTHR10373:SF11">
    <property type="entry name" value="LYMPHOID ENHANCER-BINDING FACTOR 1"/>
    <property type="match status" value="1"/>
</dbReference>
<accession>H3C0I7</accession>
<keyword evidence="4" id="KW-0597">Phosphoprotein</keyword>
<dbReference type="GO" id="GO:1990907">
    <property type="term" value="C:beta-catenin-TCF complex"/>
    <property type="evidence" value="ECO:0007669"/>
    <property type="project" value="TreeGrafter"/>
</dbReference>
<evidence type="ECO:0000256" key="13">
    <source>
        <dbReference type="PROSITE-ProRule" id="PRU00267"/>
    </source>
</evidence>
<sequence>MPQLSGGGGDPELCATDEMIPFKDEGDPHKEQIFAELSHSEEEGDLADIKSSLVNESESSPNSNSHEIVKQHFSSTYKGHRESVYHKHFPPHPSGPCYTAPRSFYPFSFPCLPFSSLSVSPPSNKVPVVQPSHAVHPLTPLITYSDEHFAPGSHSGHHPHDGSSKQGRGMPRQHPGPDMPNFYSLSPGGVGQITPPLGWFSHHMVPGPPGPHATGIPHPAIVNPQIKHEPLHETDIMHMKPQHEQRKDQEPKKPHIKKPLNAFMLYMKEMRANVVAECTLKESAAINQILGRRWHALSREEQAKYYELARKERQLHMQLYPGWSARDNYFDCMACGKKKKRKREKMQETATG</sequence>
<evidence type="ECO:0000256" key="4">
    <source>
        <dbReference type="ARBA" id="ARBA00022553"/>
    </source>
</evidence>
<proteinExistence type="inferred from homology"/>
<dbReference type="SUPFAM" id="SSF47095">
    <property type="entry name" value="HMG-box"/>
    <property type="match status" value="1"/>
</dbReference>
<evidence type="ECO:0000256" key="8">
    <source>
        <dbReference type="ARBA" id="ARBA00023125"/>
    </source>
</evidence>
<evidence type="ECO:0000256" key="1">
    <source>
        <dbReference type="ARBA" id="ARBA00004123"/>
    </source>
</evidence>
<evidence type="ECO:0000256" key="5">
    <source>
        <dbReference type="ARBA" id="ARBA00022687"/>
    </source>
</evidence>
<dbReference type="SMART" id="SM00398">
    <property type="entry name" value="HMG"/>
    <property type="match status" value="1"/>
</dbReference>
<dbReference type="InterPro" id="IPR027397">
    <property type="entry name" value="Catenin-bd_sf"/>
</dbReference>
<keyword evidence="10" id="KW-0804">Transcription</keyword>
<dbReference type="InterPro" id="IPR036910">
    <property type="entry name" value="HMG_box_dom_sf"/>
</dbReference>
<feature type="compositionally biased region" description="Low complexity" evidence="14">
    <location>
        <begin position="51"/>
        <end position="66"/>
    </location>
</feature>
<evidence type="ECO:0000256" key="7">
    <source>
        <dbReference type="ARBA" id="ARBA00023015"/>
    </source>
</evidence>
<evidence type="ECO:0000313" key="17">
    <source>
        <dbReference type="Proteomes" id="UP000007303"/>
    </source>
</evidence>
<evidence type="ECO:0000256" key="10">
    <source>
        <dbReference type="ARBA" id="ARBA00023163"/>
    </source>
</evidence>
<dbReference type="PANTHER" id="PTHR10373">
    <property type="entry name" value="TRANSCRIPTION FACTOR 7 FAMILY MEMBER"/>
    <property type="match status" value="1"/>
</dbReference>
<dbReference type="GO" id="GO:0005654">
    <property type="term" value="C:nucleoplasm"/>
    <property type="evidence" value="ECO:0007669"/>
    <property type="project" value="UniProtKB-ARBA"/>
</dbReference>
<dbReference type="Pfam" id="PF00505">
    <property type="entry name" value="HMG_box"/>
    <property type="match status" value="1"/>
</dbReference>
<dbReference type="GeneTree" id="ENSGT00940000159660"/>
<dbReference type="InterPro" id="IPR024940">
    <property type="entry name" value="TCF/LEF"/>
</dbReference>
<reference evidence="16" key="3">
    <citation type="submission" date="2025-09" db="UniProtKB">
        <authorList>
            <consortium name="Ensembl"/>
        </authorList>
    </citation>
    <scope>IDENTIFICATION</scope>
</reference>
<dbReference type="GO" id="GO:0000981">
    <property type="term" value="F:DNA-binding transcription factor activity, RNA polymerase II-specific"/>
    <property type="evidence" value="ECO:0007669"/>
    <property type="project" value="TreeGrafter"/>
</dbReference>
<keyword evidence="6" id="KW-0832">Ubl conjugation</keyword>
<dbReference type="Gene3D" id="1.10.30.10">
    <property type="entry name" value="High mobility group box domain"/>
    <property type="match status" value="1"/>
</dbReference>
<evidence type="ECO:0000256" key="11">
    <source>
        <dbReference type="ARBA" id="ARBA00023242"/>
    </source>
</evidence>
<feature type="DNA-binding region" description="HMG box" evidence="13">
    <location>
        <begin position="256"/>
        <end position="324"/>
    </location>
</feature>
<dbReference type="InterPro" id="IPR009071">
    <property type="entry name" value="HMG_box_dom"/>
</dbReference>
<keyword evidence="3" id="KW-1017">Isopeptide bond</keyword>
<reference evidence="17" key="1">
    <citation type="journal article" date="2004" name="Nature">
        <title>Genome duplication in the teleost fish Tetraodon nigroviridis reveals the early vertebrate proto-karyotype.</title>
        <authorList>
            <person name="Jaillon O."/>
            <person name="Aury J.-M."/>
            <person name="Brunet F."/>
            <person name="Petit J.-L."/>
            <person name="Stange-Thomann N."/>
            <person name="Mauceli E."/>
            <person name="Bouneau L."/>
            <person name="Fischer C."/>
            <person name="Ozouf-Costaz C."/>
            <person name="Bernot A."/>
            <person name="Nicaud S."/>
            <person name="Jaffe D."/>
            <person name="Fisher S."/>
            <person name="Lutfalla G."/>
            <person name="Dossat C."/>
            <person name="Segurens B."/>
            <person name="Dasilva C."/>
            <person name="Salanoubat M."/>
            <person name="Levy M."/>
            <person name="Boudet N."/>
            <person name="Castellano S."/>
            <person name="Anthouard V."/>
            <person name="Jubin C."/>
            <person name="Castelli V."/>
            <person name="Katinka M."/>
            <person name="Vacherie B."/>
            <person name="Biemont C."/>
            <person name="Skalli Z."/>
            <person name="Cattolico L."/>
            <person name="Poulain J."/>
            <person name="De Berardinis V."/>
            <person name="Cruaud C."/>
            <person name="Duprat S."/>
            <person name="Brottier P."/>
            <person name="Coutanceau J.-P."/>
            <person name="Gouzy J."/>
            <person name="Parra G."/>
            <person name="Lardier G."/>
            <person name="Chapple C."/>
            <person name="McKernan K.J."/>
            <person name="McEwan P."/>
            <person name="Bosak S."/>
            <person name="Kellis M."/>
            <person name="Volff J.-N."/>
            <person name="Guigo R."/>
            <person name="Zody M.C."/>
            <person name="Mesirov J."/>
            <person name="Lindblad-Toh K."/>
            <person name="Birren B."/>
            <person name="Nusbaum C."/>
            <person name="Kahn D."/>
            <person name="Robinson-Rechavi M."/>
            <person name="Laudet V."/>
            <person name="Schachter V."/>
            <person name="Quetier F."/>
            <person name="Saurin W."/>
            <person name="Scarpelli C."/>
            <person name="Wincker P."/>
            <person name="Lander E.S."/>
            <person name="Weissenbach J."/>
            <person name="Roest Crollius H."/>
        </authorList>
    </citation>
    <scope>NUCLEOTIDE SEQUENCE [LARGE SCALE GENOMIC DNA]</scope>
</reference>
<evidence type="ECO:0000256" key="12">
    <source>
        <dbReference type="ARBA" id="ARBA00074467"/>
    </source>
</evidence>
<dbReference type="GO" id="GO:0000978">
    <property type="term" value="F:RNA polymerase II cis-regulatory region sequence-specific DNA binding"/>
    <property type="evidence" value="ECO:0007669"/>
    <property type="project" value="TreeGrafter"/>
</dbReference>
<dbReference type="PROSITE" id="PS50118">
    <property type="entry name" value="HMG_BOX_2"/>
    <property type="match status" value="1"/>
</dbReference>
<organism evidence="16 17">
    <name type="scientific">Tetraodon nigroviridis</name>
    <name type="common">Spotted green pufferfish</name>
    <name type="synonym">Chelonodon nigroviridis</name>
    <dbReference type="NCBI Taxonomy" id="99883"/>
    <lineage>
        <taxon>Eukaryota</taxon>
        <taxon>Metazoa</taxon>
        <taxon>Chordata</taxon>
        <taxon>Craniata</taxon>
        <taxon>Vertebrata</taxon>
        <taxon>Euteleostomi</taxon>
        <taxon>Actinopterygii</taxon>
        <taxon>Neopterygii</taxon>
        <taxon>Teleostei</taxon>
        <taxon>Neoteleostei</taxon>
        <taxon>Acanthomorphata</taxon>
        <taxon>Eupercaria</taxon>
        <taxon>Tetraodontiformes</taxon>
        <taxon>Tetradontoidea</taxon>
        <taxon>Tetraodontidae</taxon>
        <taxon>Tetraodon</taxon>
    </lineage>
</organism>
<feature type="compositionally biased region" description="Basic and acidic residues" evidence="14">
    <location>
        <begin position="20"/>
        <end position="41"/>
    </location>
</feature>
<comment type="similarity">
    <text evidence="2">Belongs to the TCF/LEF family.</text>
</comment>
<dbReference type="Proteomes" id="UP000007303">
    <property type="component" value="Unassembled WGS sequence"/>
</dbReference>
<keyword evidence="5" id="KW-0879">Wnt signaling pathway</keyword>
<evidence type="ECO:0000256" key="2">
    <source>
        <dbReference type="ARBA" id="ARBA00006569"/>
    </source>
</evidence>
<keyword evidence="8 13" id="KW-0238">DNA-binding</keyword>